<feature type="compositionally biased region" description="Polar residues" evidence="6">
    <location>
        <begin position="125"/>
        <end position="140"/>
    </location>
</feature>
<keyword evidence="3" id="KW-0677">Repeat</keyword>
<feature type="compositionally biased region" description="Basic and acidic residues" evidence="6">
    <location>
        <begin position="2354"/>
        <end position="2369"/>
    </location>
</feature>
<dbReference type="EMBL" id="BPLQ01014850">
    <property type="protein sequence ID" value="GIY83676.1"/>
    <property type="molecule type" value="Genomic_DNA"/>
</dbReference>
<dbReference type="Proteomes" id="UP001054837">
    <property type="component" value="Unassembled WGS sequence"/>
</dbReference>
<feature type="compositionally biased region" description="Basic and acidic residues" evidence="6">
    <location>
        <begin position="2423"/>
        <end position="2436"/>
    </location>
</feature>
<feature type="region of interest" description="Disordered" evidence="6">
    <location>
        <begin position="1929"/>
        <end position="1980"/>
    </location>
</feature>
<evidence type="ECO:0000313" key="10">
    <source>
        <dbReference type="Proteomes" id="UP001054837"/>
    </source>
</evidence>
<dbReference type="InterPro" id="IPR051940">
    <property type="entry name" value="Chitin_bind-dev_reg"/>
</dbReference>
<feature type="compositionally biased region" description="Low complexity" evidence="6">
    <location>
        <begin position="1181"/>
        <end position="1217"/>
    </location>
</feature>
<feature type="domain" description="Chitin-binding type-2" evidence="8">
    <location>
        <begin position="2361"/>
        <end position="2423"/>
    </location>
</feature>
<feature type="domain" description="Chitin-binding type-2" evidence="8">
    <location>
        <begin position="2677"/>
        <end position="2739"/>
    </location>
</feature>
<evidence type="ECO:0000259" key="8">
    <source>
        <dbReference type="PROSITE" id="PS50940"/>
    </source>
</evidence>
<feature type="compositionally biased region" description="Polar residues" evidence="6">
    <location>
        <begin position="2254"/>
        <end position="2266"/>
    </location>
</feature>
<feature type="compositionally biased region" description="Low complexity" evidence="6">
    <location>
        <begin position="745"/>
        <end position="759"/>
    </location>
</feature>
<feature type="region of interest" description="Disordered" evidence="6">
    <location>
        <begin position="1123"/>
        <end position="1294"/>
    </location>
</feature>
<feature type="domain" description="Chitin-binding type-2" evidence="8">
    <location>
        <begin position="1977"/>
        <end position="2039"/>
    </location>
</feature>
<feature type="compositionally biased region" description="Polar residues" evidence="6">
    <location>
        <begin position="387"/>
        <end position="406"/>
    </location>
</feature>
<feature type="compositionally biased region" description="Low complexity" evidence="6">
    <location>
        <begin position="1245"/>
        <end position="1278"/>
    </location>
</feature>
<keyword evidence="2 7" id="KW-0732">Signal</keyword>
<keyword evidence="1" id="KW-0147">Chitin-binding</keyword>
<evidence type="ECO:0000256" key="1">
    <source>
        <dbReference type="ARBA" id="ARBA00022669"/>
    </source>
</evidence>
<feature type="region of interest" description="Disordered" evidence="6">
    <location>
        <begin position="1625"/>
        <end position="1680"/>
    </location>
</feature>
<feature type="compositionally biased region" description="Basic and acidic residues" evidence="6">
    <location>
        <begin position="275"/>
        <end position="291"/>
    </location>
</feature>
<dbReference type="GO" id="GO:0005576">
    <property type="term" value="C:extracellular region"/>
    <property type="evidence" value="ECO:0007669"/>
    <property type="project" value="InterPro"/>
</dbReference>
<feature type="domain" description="Chitin-binding type-2" evidence="8">
    <location>
        <begin position="1773"/>
        <end position="1834"/>
    </location>
</feature>
<protein>
    <recommendedName>
        <fullName evidence="8">Chitin-binding type-2 domain-containing protein</fullName>
    </recommendedName>
</protein>
<feature type="domain" description="Chitin-binding type-2" evidence="8">
    <location>
        <begin position="2085"/>
        <end position="2145"/>
    </location>
</feature>
<feature type="region of interest" description="Disordered" evidence="6">
    <location>
        <begin position="1327"/>
        <end position="1458"/>
    </location>
</feature>
<feature type="domain" description="Chitin-binding type-2" evidence="8">
    <location>
        <begin position="543"/>
        <end position="602"/>
    </location>
</feature>
<feature type="compositionally biased region" description="Low complexity" evidence="6">
    <location>
        <begin position="1939"/>
        <end position="1973"/>
    </location>
</feature>
<feature type="region of interest" description="Disordered" evidence="6">
    <location>
        <begin position="2133"/>
        <end position="2221"/>
    </location>
</feature>
<feature type="compositionally biased region" description="Low complexity" evidence="6">
    <location>
        <begin position="2294"/>
        <end position="2351"/>
    </location>
</feature>
<dbReference type="Gene3D" id="2.170.140.10">
    <property type="entry name" value="Chitin binding domain"/>
    <property type="match status" value="21"/>
</dbReference>
<feature type="region of interest" description="Disordered" evidence="6">
    <location>
        <begin position="818"/>
        <end position="930"/>
    </location>
</feature>
<feature type="compositionally biased region" description="Low complexity" evidence="6">
    <location>
        <begin position="1524"/>
        <end position="1572"/>
    </location>
</feature>
<evidence type="ECO:0000313" key="9">
    <source>
        <dbReference type="EMBL" id="GIY83676.1"/>
    </source>
</evidence>
<feature type="compositionally biased region" description="Low complexity" evidence="6">
    <location>
        <begin position="2038"/>
        <end position="2087"/>
    </location>
</feature>
<feature type="region of interest" description="Disordered" evidence="6">
    <location>
        <begin position="246"/>
        <end position="304"/>
    </location>
</feature>
<feature type="compositionally biased region" description="Low complexity" evidence="6">
    <location>
        <begin position="2437"/>
        <end position="2455"/>
    </location>
</feature>
<feature type="compositionally biased region" description="Low complexity" evidence="6">
    <location>
        <begin position="246"/>
        <end position="256"/>
    </location>
</feature>
<evidence type="ECO:0000256" key="7">
    <source>
        <dbReference type="SAM" id="SignalP"/>
    </source>
</evidence>
<feature type="compositionally biased region" description="Acidic residues" evidence="6">
    <location>
        <begin position="1150"/>
        <end position="1160"/>
    </location>
</feature>
<feature type="domain" description="Chitin-binding type-2" evidence="8">
    <location>
        <begin position="924"/>
        <end position="986"/>
    </location>
</feature>
<reference evidence="9 10" key="1">
    <citation type="submission" date="2021-06" db="EMBL/GenBank/DDBJ databases">
        <title>Caerostris darwini draft genome.</title>
        <authorList>
            <person name="Kono N."/>
            <person name="Arakawa K."/>
        </authorList>
    </citation>
    <scope>NUCLEOTIDE SEQUENCE [LARGE SCALE GENOMIC DNA]</scope>
</reference>
<feature type="domain" description="Chitin-binding type-2" evidence="8">
    <location>
        <begin position="474"/>
        <end position="532"/>
    </location>
</feature>
<sequence length="2865" mass="317519">MNILGVLCLTAAFLTVSARHKREWEYLNMKKATREILVPNYRSEISICEKGPGFYRDPNDCHQYIRCVDDFNSGRRLTMFVGRCRPGLVFDENVSSCNWPDLAAPCSNSPEHLRETASKLNNEKQNTQKTVQNNKISDQSNYRDKYESSQQQIVQKPNNPNHLSVQGQKGFQKPEDINLFQEAGTQEKIGQSFDDSEDLLAQERKPQISQGFEEVSKINDQQQTPITQQIREPVVQEKDEPLIQEQVVQQQSEQISPNPDIREPVVEEEPEQISQDEKVQEQTKPHIREPVVQEQTQQVKEKPHIREPVVQEQTQQVKEEPHIREPVVQEQTHQIKENPQIREPVIQEQTKQTSKNKQQTHQDQEVPLWQESDIQEKIYQPIHGQVHAQQPTIQDNRRNSGQQITHQQQNVNNNDLASQFQEQAPSGFFQEIPDEGTRQWVPESQESQNKVKFGLNRQNDKHRGEATLTTLEEPIVCPKEGFFTHPRNCNRFVRCVKNDKGTFSVHFFQCAKHLVFDESISHCTEDNAKCSVRRTKRQVEGTPLECSGEGFFRHPEDCRSFYRCVKQDTGYETHLFSCPANLVFDEEYATCNWPDKAPPCDSRQPFWKPTRAPSSTRPSFKPYERTTAKRQKSTSKPKNDFIETSNPFTPSRIRGTQKPKSTTQSQSRGGQLCSSPGFYRHEEDCTKYYKCVKKENYFVRYELTCPKNFAFQESASRCISQTYVNSCNRKNTPFPPRQDDEESTTESTTSTSESSQSPSEETEIKCTEEGFFRNPNDCNRFYRCVNSGSGEQEFIRYDFKCPESLVFDETNSVCNWPDQSEPCEAGSGGDNNGEKESDNKDESDSTTTVSTDGSESQTEENKPSTSRSTSRPRESSTSRPRGSTTSRPKESTTSRPKESTTSRPKESTSKPGENKNESGEAESDNGCSKEGFFRNKEDCNKFYRCVDFSGEGQEFVRYDFACPEGLVFDESNSVCNWPSEVEACDSESSGGNGENESGTSENEGESESSSTESSEESEKRSTTEEEQTEENTPKPGRSTSRPRERSTSKPRGSSTSKPRESSTSRPRESSTSRPREKALPDLEKAALLGLEKVARPNPREVPPGQTKEFVRYDFSCPEGLVFDESNSVCNWPSEADACDSTSGGSKKDEDENSSTGDEDQKESSTSTTQRGRGSTTEKQKKTTTASPRKTTTTGPRKTTTTGPRKSTTTGPRKTTTTKPRKTTTSRPGTTSSDKKPTEVSEDENPPSSTRTETPESTPTTESSSTSSKPGSRRGSSSGECKEAGFFRNPDDCNKFYRCVDYNGDGEEFVKYDFSCPEGLVFDEENSVCNWPEQSAPCEGGDSGKDGESTNSEETESSTTSTTRRRGGETSTSSTTQKRKEESTTSSTTRRREDERSTTQQTTESSSDLTTKKTQSTSPSRTTTPTTEESSGSTTESKKESTESSKGGENSECNEEGFFRNPDDCGKFYRCVDFNGDGQEFVRYDFDCPDGLYFDQANSVCNWPEQSPACETGTGTSGEEKKTTDGSSTTSKAETTSTTASRESTSTAQSTTKSSEPTSTSSSTISGEESNCSEPGFFRCQDDCSKFYRCVDETGDGQQFTRYDFKCPEGLLFDDKNKRCDFPSDELSCDNDSTPSSTQSTTSGSSQTTTSTYTTTSEKTTSSGTTKSSTKSSKECTEEGYFRDPEDCRKYYRCIDEGDGTLTREEFSCAEDEVFDEEMRYCNRKDLAPPCDEESTSSSQKTTSDGSSTTSKDSYETTSSSTTPSESTTTENKQSDCSKEGFFRCKDDCSKFYRCVDEAGDGQLTRYDFKCPDGLLFDDKNKRCDFPSDELSCDNDSTLSSTQSTTSGSSQTTTSTYTTSSGKTTSRGTTESSTKSSTECTEEGYFRDPEDCRKYYRCIDEGDGTLTRQEFSCAEDEVFDEEMRYCNRKDLAPPCDEESTSSSQKTTSGGSSTTSKDSYETTSSSTTSGESTTNENKESDCTREGFFRCKEACNQFYRCVDEEGTGENYKRYNFTCPEGLIFDENNEKCDWPSEELTCEEGSSTTSSGTTSAGQTSSTTSSGTTSTGETSSTTSSGTTSSSGSTAAGECTEEGYFRNPEDCSKYYRCIDEGDGTLTREDFSCAEDEVFDDEMNYCNRKDLAPPCEDSSSTTKSGTTSTQPGSSKTTESTSSSGTTSQSTSSTTESSASTTEGSTDGTTKSEKESSSGECQEEGFHRDPNDCNKFYRCVDFKGDGKSFTKYDFECPEGLVFDETNDVCNWPSSVPSCESSDKTSTSDDRDSSSTKDDRSTTQNGRSTASTTQENTSTTQEDTSTTKADSSSSTATTSSSSTTSRDTDNTESSSSSTPSSGSTTQESDNKDSKDTQCTEEGFFRNPDDCTKFYRCVDFAGTGESYVRYDFECPDDLVFDEENNVCNWPNMSPGCESRSKSNKNESKSTTEGETSTTESTTRSETSEATTSEDKTSTTSGTNTASEGSTTTTSGTGTTSPGTSTTRQSTSSTSSETDSDDFQCEDEGFFRHPKDCKKYYECKRDEDTGELVRIDCECPEGLVFDEDGWYCNAEELSPPCDGNSFKCEEEGFFRDPEDCTKYYRCNRTESGFRRERFQCQDGNVFDEEGRYCNAPELSEPCNGTSSTSSSSGTTPITDQSTTPGSGTSSKPTTSTSSEISSTSGSSTSSGESGECTEEGFFRNPEDCAEYYQCVRNEDTGEFDRTDHTCQDGRIFDESVSYCNDPELSEEPCDSESTTSSSTRGQTSTTESSNTSTGGSTNEQASTTESSSTTNAESTSATSKPDQGNRRGGGGDPECTQEGFFRHPKDCNKFYRCVDFSGSGESFVRYDFDCPDGLHFDEVNSVCNWPTMTPKCTSESE</sequence>
<feature type="compositionally biased region" description="Low complexity" evidence="6">
    <location>
        <begin position="1735"/>
        <end position="1770"/>
    </location>
</feature>
<feature type="compositionally biased region" description="Low complexity" evidence="6">
    <location>
        <begin position="1163"/>
        <end position="1174"/>
    </location>
</feature>
<dbReference type="PROSITE" id="PS50940">
    <property type="entry name" value="CHIT_BIND_II"/>
    <property type="match status" value="20"/>
</dbReference>
<gene>
    <name evidence="9" type="ORF">CDAR_171171</name>
</gene>
<feature type="compositionally biased region" description="Basic and acidic residues" evidence="6">
    <location>
        <begin position="1279"/>
        <end position="1294"/>
    </location>
</feature>
<feature type="compositionally biased region" description="Low complexity" evidence="6">
    <location>
        <begin position="1397"/>
        <end position="1434"/>
    </location>
</feature>
<feature type="compositionally biased region" description="Basic and acidic residues" evidence="6">
    <location>
        <begin position="329"/>
        <end position="340"/>
    </location>
</feature>
<feature type="domain" description="Chitin-binding type-2" evidence="8">
    <location>
        <begin position="670"/>
        <end position="729"/>
    </location>
</feature>
<evidence type="ECO:0000256" key="4">
    <source>
        <dbReference type="ARBA" id="ARBA00023157"/>
    </source>
</evidence>
<feature type="domain" description="Chitin-binding type-2" evidence="8">
    <location>
        <begin position="1277"/>
        <end position="1339"/>
    </location>
</feature>
<feature type="domain" description="Chitin-binding type-2" evidence="8">
    <location>
        <begin position="763"/>
        <end position="825"/>
    </location>
</feature>
<name>A0AAV4WLA6_9ARAC</name>
<feature type="region of interest" description="Disordered" evidence="6">
    <location>
        <begin position="329"/>
        <end position="365"/>
    </location>
</feature>
<feature type="compositionally biased region" description="Low complexity" evidence="6">
    <location>
        <begin position="2628"/>
        <end position="2678"/>
    </location>
</feature>
<dbReference type="GO" id="GO:0008061">
    <property type="term" value="F:chitin binding"/>
    <property type="evidence" value="ECO:0007669"/>
    <property type="project" value="UniProtKB-KW"/>
</dbReference>
<feature type="region of interest" description="Disordered" evidence="6">
    <location>
        <begin position="2415"/>
        <end position="2509"/>
    </location>
</feature>
<feature type="compositionally biased region" description="Basic and acidic residues" evidence="6">
    <location>
        <begin position="2267"/>
        <end position="2287"/>
    </location>
</feature>
<feature type="compositionally biased region" description="Low complexity" evidence="6">
    <location>
        <begin position="347"/>
        <end position="361"/>
    </location>
</feature>
<feature type="compositionally biased region" description="Low complexity" evidence="6">
    <location>
        <begin position="845"/>
        <end position="856"/>
    </location>
</feature>
<feature type="region of interest" description="Disordered" evidence="6">
    <location>
        <begin position="2251"/>
        <end position="2369"/>
    </location>
</feature>
<feature type="region of interest" description="Disordered" evidence="6">
    <location>
        <begin position="981"/>
        <end position="1109"/>
    </location>
</feature>
<organism evidence="9 10">
    <name type="scientific">Caerostris darwini</name>
    <dbReference type="NCBI Taxonomy" id="1538125"/>
    <lineage>
        <taxon>Eukaryota</taxon>
        <taxon>Metazoa</taxon>
        <taxon>Ecdysozoa</taxon>
        <taxon>Arthropoda</taxon>
        <taxon>Chelicerata</taxon>
        <taxon>Arachnida</taxon>
        <taxon>Araneae</taxon>
        <taxon>Araneomorphae</taxon>
        <taxon>Entelegynae</taxon>
        <taxon>Araneoidea</taxon>
        <taxon>Araneidae</taxon>
        <taxon>Caerostris</taxon>
    </lineage>
</organism>
<feature type="compositionally biased region" description="Basic and acidic residues" evidence="6">
    <location>
        <begin position="1057"/>
        <end position="1084"/>
    </location>
</feature>
<proteinExistence type="predicted"/>
<feature type="region of interest" description="Disordered" evidence="6">
    <location>
        <begin position="729"/>
        <end position="765"/>
    </location>
</feature>
<dbReference type="Pfam" id="PF01607">
    <property type="entry name" value="CBM_14"/>
    <property type="match status" value="21"/>
</dbReference>
<evidence type="ECO:0000256" key="5">
    <source>
        <dbReference type="ARBA" id="ARBA00023180"/>
    </source>
</evidence>
<keyword evidence="4" id="KW-1015">Disulfide bond</keyword>
<feature type="compositionally biased region" description="Low complexity" evidence="6">
    <location>
        <begin position="1836"/>
        <end position="1878"/>
    </location>
</feature>
<feature type="domain" description="Chitin-binding type-2" evidence="8">
    <location>
        <begin position="2800"/>
        <end position="2862"/>
    </location>
</feature>
<feature type="chain" id="PRO_5043327158" description="Chitin-binding type-2 domain-containing protein" evidence="7">
    <location>
        <begin position="19"/>
        <end position="2865"/>
    </location>
</feature>
<comment type="caution">
    <text evidence="9">The sequence shown here is derived from an EMBL/GenBank/DDBJ whole genome shotgun (WGS) entry which is preliminary data.</text>
</comment>
<feature type="domain" description="Chitin-binding type-2" evidence="8">
    <location>
        <begin position="2569"/>
        <end position="2628"/>
    </location>
</feature>
<feature type="domain" description="Chitin-binding type-2" evidence="8">
    <location>
        <begin position="45"/>
        <end position="108"/>
    </location>
</feature>
<dbReference type="InterPro" id="IPR002557">
    <property type="entry name" value="Chitin-bd_dom"/>
</dbReference>
<dbReference type="InterPro" id="IPR036508">
    <property type="entry name" value="Chitin-bd_dom_sf"/>
</dbReference>
<feature type="region of interest" description="Disordered" evidence="6">
    <location>
        <begin position="1504"/>
        <end position="1574"/>
    </location>
</feature>
<dbReference type="SMART" id="SM00494">
    <property type="entry name" value="ChtBD2"/>
    <property type="match status" value="21"/>
</dbReference>
<feature type="region of interest" description="Disordered" evidence="6">
    <location>
        <begin position="604"/>
        <end position="673"/>
    </location>
</feature>
<feature type="compositionally biased region" description="Low complexity" evidence="6">
    <location>
        <begin position="877"/>
        <end position="886"/>
    </location>
</feature>
<feature type="domain" description="Chitin-binding type-2" evidence="8">
    <location>
        <begin position="1876"/>
        <end position="1936"/>
    </location>
</feature>
<evidence type="ECO:0000256" key="6">
    <source>
        <dbReference type="SAM" id="MobiDB-lite"/>
    </source>
</evidence>
<feature type="compositionally biased region" description="Low complexity" evidence="6">
    <location>
        <begin position="2739"/>
        <end position="2787"/>
    </location>
</feature>
<feature type="region of interest" description="Disordered" evidence="6">
    <location>
        <begin position="1725"/>
        <end position="1780"/>
    </location>
</feature>
<dbReference type="PANTHER" id="PTHR23301:SF0">
    <property type="entry name" value="CHITIN-BINDING TYPE-2 DOMAIN-CONTAINING PROTEIN-RELATED"/>
    <property type="match status" value="1"/>
</dbReference>
<feature type="compositionally biased region" description="Low complexity" evidence="6">
    <location>
        <begin position="2146"/>
        <end position="2196"/>
    </location>
</feature>
<accession>A0AAV4WLA6</accession>
<feature type="compositionally biased region" description="Low complexity" evidence="6">
    <location>
        <begin position="1632"/>
        <end position="1670"/>
    </location>
</feature>
<dbReference type="PANTHER" id="PTHR23301">
    <property type="entry name" value="CHITIN BINDING PERITROPHIN-A"/>
    <property type="match status" value="1"/>
</dbReference>
<feature type="compositionally biased region" description="Basic and acidic residues" evidence="6">
    <location>
        <begin position="832"/>
        <end position="843"/>
    </location>
</feature>
<feature type="region of interest" description="Disordered" evidence="6">
    <location>
        <begin position="2032"/>
        <end position="2096"/>
    </location>
</feature>
<feature type="region of interest" description="Disordered" evidence="6">
    <location>
        <begin position="1829"/>
        <end position="1883"/>
    </location>
</feature>
<feature type="compositionally biased region" description="Polar residues" evidence="6">
    <location>
        <begin position="658"/>
        <end position="673"/>
    </location>
</feature>
<evidence type="ECO:0000256" key="2">
    <source>
        <dbReference type="ARBA" id="ARBA00022729"/>
    </source>
</evidence>
<feature type="compositionally biased region" description="Basic and acidic residues" evidence="6">
    <location>
        <begin position="887"/>
        <end position="918"/>
    </location>
</feature>
<feature type="compositionally biased region" description="Low complexity" evidence="6">
    <location>
        <begin position="2462"/>
        <end position="2501"/>
    </location>
</feature>
<feature type="region of interest" description="Disordered" evidence="6">
    <location>
        <begin position="2729"/>
        <end position="2806"/>
    </location>
</feature>
<keyword evidence="5" id="KW-0325">Glycoprotein</keyword>
<feature type="compositionally biased region" description="Low complexity" evidence="6">
    <location>
        <begin position="986"/>
        <end position="1012"/>
    </location>
</feature>
<feature type="signal peptide" evidence="7">
    <location>
        <begin position="1"/>
        <end position="18"/>
    </location>
</feature>
<feature type="domain" description="Chitin-binding type-2" evidence="8">
    <location>
        <begin position="2205"/>
        <end position="2267"/>
    </location>
</feature>
<keyword evidence="10" id="KW-1185">Reference proteome</keyword>
<feature type="region of interest" description="Disordered" evidence="6">
    <location>
        <begin position="2624"/>
        <end position="2682"/>
    </location>
</feature>
<dbReference type="SUPFAM" id="SSF57625">
    <property type="entry name" value="Invertebrate chitin-binding proteins"/>
    <property type="match status" value="21"/>
</dbReference>
<feature type="compositionally biased region" description="Basic and acidic residues" evidence="6">
    <location>
        <begin position="1671"/>
        <end position="1680"/>
    </location>
</feature>
<feature type="region of interest" description="Disordered" evidence="6">
    <location>
        <begin position="125"/>
        <end position="151"/>
    </location>
</feature>
<feature type="domain" description="Chitin-binding type-2" evidence="8">
    <location>
        <begin position="1568"/>
        <end position="1630"/>
    </location>
</feature>
<feature type="region of interest" description="Disordered" evidence="6">
    <location>
        <begin position="385"/>
        <end position="406"/>
    </location>
</feature>
<feature type="domain" description="Chitin-binding type-2" evidence="8">
    <location>
        <begin position="2506"/>
        <end position="2567"/>
    </location>
</feature>
<feature type="domain" description="Chitin-binding type-2" evidence="8">
    <location>
        <begin position="1672"/>
        <end position="1732"/>
    </location>
</feature>
<evidence type="ECO:0000256" key="3">
    <source>
        <dbReference type="ARBA" id="ARBA00022737"/>
    </source>
</evidence>
<feature type="domain" description="Chitin-binding type-2" evidence="8">
    <location>
        <begin position="1449"/>
        <end position="1511"/>
    </location>
</feature>